<gene>
    <name evidence="2" type="primary">LOC113870431</name>
</gene>
<dbReference type="KEGG" id="aprc:113870431"/>
<sequence length="152" mass="17370">MVECFSEQVQFHIGVLDLDLALQEEKPTAIIDTRSNEEKTHYKAWKRSNRLSLMFMRMSVAENIRTALSKTESEKQFMKNMEERSQTADKSLAGTLMSTLTNMSFDGSHTIHEHVVEMTNIATRLKTLGITVDESFLAQFILNSLPIEYGSF</sequence>
<dbReference type="AlphaFoldDB" id="A0A8B8M6T0"/>
<keyword evidence="1" id="KW-1185">Reference proteome</keyword>
<dbReference type="Proteomes" id="UP000694853">
    <property type="component" value="Unplaced"/>
</dbReference>
<dbReference type="PANTHER" id="PTHR35317:SF10">
    <property type="entry name" value="RNA-DIRECTED DNA POLYMERASE"/>
    <property type="match status" value="1"/>
</dbReference>
<reference evidence="2" key="2">
    <citation type="submission" date="2025-08" db="UniProtKB">
        <authorList>
            <consortium name="RefSeq"/>
        </authorList>
    </citation>
    <scope>IDENTIFICATION</scope>
    <source>
        <tissue evidence="2">Young leaves</tissue>
    </source>
</reference>
<dbReference type="PANTHER" id="PTHR35317">
    <property type="entry name" value="OS04G0629600 PROTEIN"/>
    <property type="match status" value="1"/>
</dbReference>
<dbReference type="OrthoDB" id="1697529at2759"/>
<dbReference type="GeneID" id="113870431"/>
<organism evidence="1 2">
    <name type="scientific">Abrus precatorius</name>
    <name type="common">Indian licorice</name>
    <name type="synonym">Glycine abrus</name>
    <dbReference type="NCBI Taxonomy" id="3816"/>
    <lineage>
        <taxon>Eukaryota</taxon>
        <taxon>Viridiplantae</taxon>
        <taxon>Streptophyta</taxon>
        <taxon>Embryophyta</taxon>
        <taxon>Tracheophyta</taxon>
        <taxon>Spermatophyta</taxon>
        <taxon>Magnoliopsida</taxon>
        <taxon>eudicotyledons</taxon>
        <taxon>Gunneridae</taxon>
        <taxon>Pentapetalae</taxon>
        <taxon>rosids</taxon>
        <taxon>fabids</taxon>
        <taxon>Fabales</taxon>
        <taxon>Fabaceae</taxon>
        <taxon>Papilionoideae</taxon>
        <taxon>50 kb inversion clade</taxon>
        <taxon>NPAAA clade</taxon>
        <taxon>indigoferoid/millettioid clade</taxon>
        <taxon>Abreae</taxon>
        <taxon>Abrus</taxon>
    </lineage>
</organism>
<name>A0A8B8M6T0_ABRPR</name>
<proteinExistence type="predicted"/>
<protein>
    <submittedName>
        <fullName evidence="2">Uncharacterized protein LOC113870431</fullName>
    </submittedName>
</protein>
<dbReference type="RefSeq" id="XP_027362824.1">
    <property type="nucleotide sequence ID" value="XM_027507023.1"/>
</dbReference>
<evidence type="ECO:0000313" key="2">
    <source>
        <dbReference type="RefSeq" id="XP_027362824.1"/>
    </source>
</evidence>
<evidence type="ECO:0000313" key="1">
    <source>
        <dbReference type="Proteomes" id="UP000694853"/>
    </source>
</evidence>
<reference evidence="1" key="1">
    <citation type="journal article" date="2019" name="Toxins">
        <title>Detection of Abrin-Like and Prepropulchellin-Like Toxin Genes and Transcripts Using Whole Genome Sequencing and Full-Length Transcript Sequencing of Abrus precatorius.</title>
        <authorList>
            <person name="Hovde B.T."/>
            <person name="Daligault H.E."/>
            <person name="Hanschen E.R."/>
            <person name="Kunde Y.A."/>
            <person name="Johnson M.B."/>
            <person name="Starkenburg S.R."/>
            <person name="Johnson S.L."/>
        </authorList>
    </citation>
    <scope>NUCLEOTIDE SEQUENCE [LARGE SCALE GENOMIC DNA]</scope>
</reference>
<dbReference type="Pfam" id="PF14223">
    <property type="entry name" value="Retrotran_gag_2"/>
    <property type="match status" value="1"/>
</dbReference>
<accession>A0A8B8M6T0</accession>